<dbReference type="PANTHER" id="PTHR46476:SF9">
    <property type="entry name" value="GH18 DOMAIN-CONTAINING PROTEIN"/>
    <property type="match status" value="1"/>
</dbReference>
<evidence type="ECO:0000256" key="1">
    <source>
        <dbReference type="ARBA" id="ARBA00022801"/>
    </source>
</evidence>
<dbReference type="PANTHER" id="PTHR46476">
    <property type="entry name" value="CHITINASE 2-LIKE"/>
    <property type="match status" value="1"/>
</dbReference>
<feature type="domain" description="GH18" evidence="6">
    <location>
        <begin position="30"/>
        <end position="309"/>
    </location>
</feature>
<evidence type="ECO:0000256" key="4">
    <source>
        <dbReference type="RuleBase" id="RU004453"/>
    </source>
</evidence>
<dbReference type="GO" id="GO:0005975">
    <property type="term" value="P:carbohydrate metabolic process"/>
    <property type="evidence" value="ECO:0007669"/>
    <property type="project" value="InterPro"/>
</dbReference>
<dbReference type="SUPFAM" id="SSF51445">
    <property type="entry name" value="(Trans)glycosidases"/>
    <property type="match status" value="1"/>
</dbReference>
<evidence type="ECO:0000256" key="5">
    <source>
        <dbReference type="SAM" id="SignalP"/>
    </source>
</evidence>
<evidence type="ECO:0000313" key="7">
    <source>
        <dbReference type="EMBL" id="CAL1353124.1"/>
    </source>
</evidence>
<sequence>MNKPNIIHHACLLLLSIIVSSSDINVVGAKVMMEYIGATGSPIEFDAVPIQPGIDFHFILGFAIDADPSGTPLNGEFKPYWADTLSPESISSLKAQNGPSVKVMASLSGWSLGGKVLRWTRPNNQSLWISNAVSSLRSLIATYHLDGIDVDYETFGRGKGDIESFAFCIGELIAQLKRENSISVATIAPFHTTVAPYAALFQRYGGLVDYVNYQFYTDKVRNPVAYLAAFRLRAGQFGKGKLLPSYEVSGRGIQGDGFFDALAMLERNGFGVNGVMIFSADASAAEGVNFEYEKKAQAFLLNVNSTHLS</sequence>
<dbReference type="InterPro" id="IPR017853">
    <property type="entry name" value="GH"/>
</dbReference>
<keyword evidence="2 3" id="KW-0326">Glycosidase</keyword>
<keyword evidence="1 3" id="KW-0378">Hydrolase</keyword>
<feature type="chain" id="PRO_5043853045" description="GH18 domain-containing protein" evidence="5">
    <location>
        <begin position="22"/>
        <end position="309"/>
    </location>
</feature>
<dbReference type="InterPro" id="IPR001223">
    <property type="entry name" value="Glyco_hydro18_cat"/>
</dbReference>
<dbReference type="PROSITE" id="PS01095">
    <property type="entry name" value="GH18_1"/>
    <property type="match status" value="1"/>
</dbReference>
<evidence type="ECO:0000313" key="8">
    <source>
        <dbReference type="Proteomes" id="UP001497516"/>
    </source>
</evidence>
<comment type="similarity">
    <text evidence="4">Belongs to the glycosyl hydrolase 18 family.</text>
</comment>
<keyword evidence="8" id="KW-1185">Reference proteome</keyword>
<protein>
    <recommendedName>
        <fullName evidence="6">GH18 domain-containing protein</fullName>
    </recommendedName>
</protein>
<feature type="signal peptide" evidence="5">
    <location>
        <begin position="1"/>
        <end position="21"/>
    </location>
</feature>
<evidence type="ECO:0000256" key="2">
    <source>
        <dbReference type="ARBA" id="ARBA00023295"/>
    </source>
</evidence>
<evidence type="ECO:0000256" key="3">
    <source>
        <dbReference type="RuleBase" id="RU000489"/>
    </source>
</evidence>
<dbReference type="PROSITE" id="PS51910">
    <property type="entry name" value="GH18_2"/>
    <property type="match status" value="1"/>
</dbReference>
<keyword evidence="5" id="KW-0732">Signal</keyword>
<dbReference type="InterPro" id="IPR001579">
    <property type="entry name" value="Glyco_hydro_18_chit_AS"/>
</dbReference>
<dbReference type="GO" id="GO:0004553">
    <property type="term" value="F:hydrolase activity, hydrolyzing O-glycosyl compounds"/>
    <property type="evidence" value="ECO:0007669"/>
    <property type="project" value="InterPro"/>
</dbReference>
<evidence type="ECO:0000259" key="6">
    <source>
        <dbReference type="PROSITE" id="PS51910"/>
    </source>
</evidence>
<accession>A0AAV2C9E7</accession>
<dbReference type="Proteomes" id="UP001497516">
    <property type="component" value="Chromosome 1"/>
</dbReference>
<gene>
    <name evidence="7" type="ORF">LTRI10_LOCUS1048</name>
</gene>
<name>A0AAV2C9E7_9ROSI</name>
<dbReference type="AlphaFoldDB" id="A0AAV2C9E7"/>
<dbReference type="Gene3D" id="3.20.20.80">
    <property type="entry name" value="Glycosidases"/>
    <property type="match status" value="1"/>
</dbReference>
<organism evidence="7 8">
    <name type="scientific">Linum trigynum</name>
    <dbReference type="NCBI Taxonomy" id="586398"/>
    <lineage>
        <taxon>Eukaryota</taxon>
        <taxon>Viridiplantae</taxon>
        <taxon>Streptophyta</taxon>
        <taxon>Embryophyta</taxon>
        <taxon>Tracheophyta</taxon>
        <taxon>Spermatophyta</taxon>
        <taxon>Magnoliopsida</taxon>
        <taxon>eudicotyledons</taxon>
        <taxon>Gunneridae</taxon>
        <taxon>Pentapetalae</taxon>
        <taxon>rosids</taxon>
        <taxon>fabids</taxon>
        <taxon>Malpighiales</taxon>
        <taxon>Linaceae</taxon>
        <taxon>Linum</taxon>
    </lineage>
</organism>
<dbReference type="Pfam" id="PF00704">
    <property type="entry name" value="Glyco_hydro_18"/>
    <property type="match status" value="1"/>
</dbReference>
<dbReference type="EMBL" id="OZ034813">
    <property type="protein sequence ID" value="CAL1353124.1"/>
    <property type="molecule type" value="Genomic_DNA"/>
</dbReference>
<proteinExistence type="inferred from homology"/>
<reference evidence="7 8" key="1">
    <citation type="submission" date="2024-04" db="EMBL/GenBank/DDBJ databases">
        <authorList>
            <person name="Fracassetti M."/>
        </authorList>
    </citation>
    <scope>NUCLEOTIDE SEQUENCE [LARGE SCALE GENOMIC DNA]</scope>
</reference>